<feature type="transmembrane region" description="Helical" evidence="6">
    <location>
        <begin position="365"/>
        <end position="382"/>
    </location>
</feature>
<sequence length="553" mass="61485">MSNERISTDANSDTECLGGNTVTVENCTNSFRSLENADQVLSEFGSAQRYVLLITTLLSINWVIVAMPVMHGTFMIDDDCFSNSTGSAEMNAKDVNECKEGSQATTPISEFNLRGKQRYLVEWTTSAFMLGNMIGASSLTYLSDNIGRRPVLIFSLLSLGIVGILTSLSDNIVTFIVGRSVQGFCSPGSLLVGWVLGYENVPVGLRGFVTLIYGVMWVVGFCAVAPLAYFIVNWRWVMVAYSTASIALAVIYFFTIPESLHFLIVNGRKQKAAKWIRNAEKYGKVLHKRKVDMMVELLENAYSNVKMNENGKGMTENLRSPLLDELMEHKIFCIYTFILIFLWTSDTFLYYGLSNYSLHLPGNKYWNYVLSGLAELPAYISIPYALENFGRKRVVMYMHFLVGISHVVLVFVPNGYIWLSSLCWLMSKFGISSSFMSIYVYGSEIFPTTMRNVCLGLCAVVARFGGVAAPYVILLSSVDALLPTTVFGLIAIIAGMLTYILPETRQCVLPSSLDDTAQVKYNLSKSSTCQEQSNPPATSSTDQSDQQMNLQKH</sequence>
<protein>
    <recommendedName>
        <fullName evidence="7">Major facilitator superfamily (MFS) profile domain-containing protein</fullName>
    </recommendedName>
</protein>
<dbReference type="OrthoDB" id="5296287at2759"/>
<evidence type="ECO:0000256" key="3">
    <source>
        <dbReference type="ARBA" id="ARBA00022989"/>
    </source>
</evidence>
<dbReference type="GO" id="GO:0022857">
    <property type="term" value="F:transmembrane transporter activity"/>
    <property type="evidence" value="ECO:0007669"/>
    <property type="project" value="InterPro"/>
</dbReference>
<feature type="transmembrane region" description="Helical" evidence="6">
    <location>
        <begin position="418"/>
        <end position="441"/>
    </location>
</feature>
<feature type="transmembrane region" description="Helical" evidence="6">
    <location>
        <begin position="453"/>
        <end position="474"/>
    </location>
</feature>
<feature type="domain" description="Major facilitator superfamily (MFS) profile" evidence="7">
    <location>
        <begin position="65"/>
        <end position="506"/>
    </location>
</feature>
<keyword evidence="2 6" id="KW-0812">Transmembrane</keyword>
<feature type="region of interest" description="Disordered" evidence="5">
    <location>
        <begin position="525"/>
        <end position="553"/>
    </location>
</feature>
<accession>A0A3P6SZW9</accession>
<feature type="transmembrane region" description="Helical" evidence="6">
    <location>
        <begin position="151"/>
        <end position="169"/>
    </location>
</feature>
<feature type="transmembrane region" description="Helical" evidence="6">
    <location>
        <begin position="175"/>
        <end position="196"/>
    </location>
</feature>
<keyword evidence="4 6" id="KW-0472">Membrane</keyword>
<dbReference type="SUPFAM" id="SSF103473">
    <property type="entry name" value="MFS general substrate transporter"/>
    <property type="match status" value="1"/>
</dbReference>
<evidence type="ECO:0000256" key="5">
    <source>
        <dbReference type="SAM" id="MobiDB-lite"/>
    </source>
</evidence>
<proteinExistence type="predicted"/>
<keyword evidence="9" id="KW-1185">Reference proteome</keyword>
<feature type="transmembrane region" description="Helical" evidence="6">
    <location>
        <begin position="394"/>
        <end position="412"/>
    </location>
</feature>
<feature type="transmembrane region" description="Helical" evidence="6">
    <location>
        <begin position="480"/>
        <end position="501"/>
    </location>
</feature>
<comment type="subcellular location">
    <subcellularLocation>
        <location evidence="1">Membrane</location>
        <topology evidence="1">Multi-pass membrane protein</topology>
    </subcellularLocation>
</comment>
<dbReference type="InterPro" id="IPR020846">
    <property type="entry name" value="MFS_dom"/>
</dbReference>
<feature type="transmembrane region" description="Helical" evidence="6">
    <location>
        <begin position="332"/>
        <end position="353"/>
    </location>
</feature>
<feature type="transmembrane region" description="Helical" evidence="6">
    <location>
        <begin position="123"/>
        <end position="142"/>
    </location>
</feature>
<dbReference type="PANTHER" id="PTHR24064">
    <property type="entry name" value="SOLUTE CARRIER FAMILY 22 MEMBER"/>
    <property type="match status" value="1"/>
</dbReference>
<dbReference type="Proteomes" id="UP000277928">
    <property type="component" value="Unassembled WGS sequence"/>
</dbReference>
<dbReference type="InterPro" id="IPR036259">
    <property type="entry name" value="MFS_trans_sf"/>
</dbReference>
<feature type="transmembrane region" description="Helical" evidence="6">
    <location>
        <begin position="50"/>
        <end position="69"/>
    </location>
</feature>
<keyword evidence="3 6" id="KW-1133">Transmembrane helix</keyword>
<dbReference type="CDD" id="cd17317">
    <property type="entry name" value="MFS_SLC22"/>
    <property type="match status" value="1"/>
</dbReference>
<gene>
    <name evidence="8" type="ORF">NLS_LOCUS5100</name>
</gene>
<dbReference type="GO" id="GO:0016020">
    <property type="term" value="C:membrane"/>
    <property type="evidence" value="ECO:0007669"/>
    <property type="project" value="UniProtKB-SubCell"/>
</dbReference>
<evidence type="ECO:0000256" key="2">
    <source>
        <dbReference type="ARBA" id="ARBA00022692"/>
    </source>
</evidence>
<evidence type="ECO:0000256" key="1">
    <source>
        <dbReference type="ARBA" id="ARBA00004141"/>
    </source>
</evidence>
<dbReference type="Pfam" id="PF07690">
    <property type="entry name" value="MFS_1"/>
    <property type="match status" value="1"/>
</dbReference>
<dbReference type="AlphaFoldDB" id="A0A3P6SZW9"/>
<evidence type="ECO:0000256" key="4">
    <source>
        <dbReference type="ARBA" id="ARBA00023136"/>
    </source>
</evidence>
<organism evidence="8 9">
    <name type="scientific">Litomosoides sigmodontis</name>
    <name type="common">Filarial nematode worm</name>
    <dbReference type="NCBI Taxonomy" id="42156"/>
    <lineage>
        <taxon>Eukaryota</taxon>
        <taxon>Metazoa</taxon>
        <taxon>Ecdysozoa</taxon>
        <taxon>Nematoda</taxon>
        <taxon>Chromadorea</taxon>
        <taxon>Rhabditida</taxon>
        <taxon>Spirurina</taxon>
        <taxon>Spiruromorpha</taxon>
        <taxon>Filarioidea</taxon>
        <taxon>Onchocercidae</taxon>
        <taxon>Litomosoides</taxon>
    </lineage>
</organism>
<feature type="transmembrane region" description="Helical" evidence="6">
    <location>
        <begin position="238"/>
        <end position="264"/>
    </location>
</feature>
<evidence type="ECO:0000256" key="6">
    <source>
        <dbReference type="SAM" id="Phobius"/>
    </source>
</evidence>
<reference evidence="8 9" key="1">
    <citation type="submission" date="2018-08" db="EMBL/GenBank/DDBJ databases">
        <authorList>
            <person name="Laetsch R D."/>
            <person name="Stevens L."/>
            <person name="Kumar S."/>
            <person name="Blaxter L. M."/>
        </authorList>
    </citation>
    <scope>NUCLEOTIDE SEQUENCE [LARGE SCALE GENOMIC DNA]</scope>
</reference>
<feature type="transmembrane region" description="Helical" evidence="6">
    <location>
        <begin position="208"/>
        <end position="232"/>
    </location>
</feature>
<evidence type="ECO:0000259" key="7">
    <source>
        <dbReference type="PROSITE" id="PS50850"/>
    </source>
</evidence>
<dbReference type="PROSITE" id="PS50850">
    <property type="entry name" value="MFS"/>
    <property type="match status" value="1"/>
</dbReference>
<dbReference type="STRING" id="42156.A0A3P6SZW9"/>
<dbReference type="Gene3D" id="1.20.1250.20">
    <property type="entry name" value="MFS general substrate transporter like domains"/>
    <property type="match status" value="1"/>
</dbReference>
<dbReference type="OMA" id="WVLGYEN"/>
<dbReference type="EMBL" id="UYRX01000362">
    <property type="protein sequence ID" value="VDK80936.1"/>
    <property type="molecule type" value="Genomic_DNA"/>
</dbReference>
<evidence type="ECO:0000313" key="9">
    <source>
        <dbReference type="Proteomes" id="UP000277928"/>
    </source>
</evidence>
<name>A0A3P6SZW9_LITSI</name>
<dbReference type="InterPro" id="IPR011701">
    <property type="entry name" value="MFS"/>
</dbReference>
<evidence type="ECO:0000313" key="8">
    <source>
        <dbReference type="EMBL" id="VDK80936.1"/>
    </source>
</evidence>